<feature type="signal peptide" evidence="3">
    <location>
        <begin position="1"/>
        <end position="25"/>
    </location>
</feature>
<dbReference type="EnsemblMetazoa" id="G30333.1">
    <property type="protein sequence ID" value="G30333.1:cds"/>
    <property type="gene ID" value="G30333"/>
</dbReference>
<accession>A0A8W8M2X6</accession>
<sequence>MFFGKVYSVSYILFIFSMLVLKSQAMLHFSEMCLDQALTIHMSLIKKMCPYKYLESETELIRCQVLCRGTSSTKATHPSGNCVAYNISFYLNETLLSKLLDFRCGIPRCILELIAFECTLSGKNVGVYSYDTSSKKDEPKDTNCENDLSHDPDTRVVISLSCFFDGSLIGIGVLVILKRFKTFKRILQPPPVFYQPNTRVDENLSGEITVAIGSRLETGDNEETIRKVAKAIQVLPYKEDSPFETSSRENCSDPTNDTSKETNSAVVSSDFISDSFVDDIIPFKKSCPSFKNQ</sequence>
<feature type="region of interest" description="Disordered" evidence="1">
    <location>
        <begin position="240"/>
        <end position="264"/>
    </location>
</feature>
<keyword evidence="2" id="KW-0472">Membrane</keyword>
<reference evidence="4" key="1">
    <citation type="submission" date="2022-08" db="UniProtKB">
        <authorList>
            <consortium name="EnsemblMetazoa"/>
        </authorList>
    </citation>
    <scope>IDENTIFICATION</scope>
    <source>
        <strain evidence="4">05x7-T-G4-1.051#20</strain>
    </source>
</reference>
<proteinExistence type="predicted"/>
<keyword evidence="5" id="KW-1185">Reference proteome</keyword>
<feature type="transmembrane region" description="Helical" evidence="2">
    <location>
        <begin position="156"/>
        <end position="177"/>
    </location>
</feature>
<keyword evidence="2" id="KW-1133">Transmembrane helix</keyword>
<evidence type="ECO:0008006" key="6">
    <source>
        <dbReference type="Google" id="ProtNLM"/>
    </source>
</evidence>
<dbReference type="Proteomes" id="UP000005408">
    <property type="component" value="Unassembled WGS sequence"/>
</dbReference>
<keyword evidence="3" id="KW-0732">Signal</keyword>
<feature type="compositionally biased region" description="Polar residues" evidence="1">
    <location>
        <begin position="252"/>
        <end position="264"/>
    </location>
</feature>
<organism evidence="4 5">
    <name type="scientific">Magallana gigas</name>
    <name type="common">Pacific oyster</name>
    <name type="synonym">Crassostrea gigas</name>
    <dbReference type="NCBI Taxonomy" id="29159"/>
    <lineage>
        <taxon>Eukaryota</taxon>
        <taxon>Metazoa</taxon>
        <taxon>Spiralia</taxon>
        <taxon>Lophotrochozoa</taxon>
        <taxon>Mollusca</taxon>
        <taxon>Bivalvia</taxon>
        <taxon>Autobranchia</taxon>
        <taxon>Pteriomorphia</taxon>
        <taxon>Ostreida</taxon>
        <taxon>Ostreoidea</taxon>
        <taxon>Ostreidae</taxon>
        <taxon>Magallana</taxon>
    </lineage>
</organism>
<evidence type="ECO:0000256" key="3">
    <source>
        <dbReference type="SAM" id="SignalP"/>
    </source>
</evidence>
<evidence type="ECO:0000256" key="2">
    <source>
        <dbReference type="SAM" id="Phobius"/>
    </source>
</evidence>
<name>A0A8W8M2X6_MAGGI</name>
<protein>
    <recommendedName>
        <fullName evidence="6">Apple domain-containing protein</fullName>
    </recommendedName>
</protein>
<evidence type="ECO:0000256" key="1">
    <source>
        <dbReference type="SAM" id="MobiDB-lite"/>
    </source>
</evidence>
<keyword evidence="2" id="KW-0812">Transmembrane</keyword>
<evidence type="ECO:0000313" key="4">
    <source>
        <dbReference type="EnsemblMetazoa" id="G30333.1:cds"/>
    </source>
</evidence>
<feature type="compositionally biased region" description="Basic and acidic residues" evidence="1">
    <location>
        <begin position="240"/>
        <end position="251"/>
    </location>
</feature>
<dbReference type="AlphaFoldDB" id="A0A8W8M2X6"/>
<evidence type="ECO:0000313" key="5">
    <source>
        <dbReference type="Proteomes" id="UP000005408"/>
    </source>
</evidence>
<feature type="chain" id="PRO_5036478448" description="Apple domain-containing protein" evidence="3">
    <location>
        <begin position="26"/>
        <end position="293"/>
    </location>
</feature>